<evidence type="ECO:0000256" key="3">
    <source>
        <dbReference type="ARBA" id="ARBA00023163"/>
    </source>
</evidence>
<keyword evidence="7" id="KW-1185">Reference proteome</keyword>
<evidence type="ECO:0000256" key="1">
    <source>
        <dbReference type="ARBA" id="ARBA00023015"/>
    </source>
</evidence>
<evidence type="ECO:0000259" key="5">
    <source>
        <dbReference type="PROSITE" id="PS51464"/>
    </source>
</evidence>
<dbReference type="CDD" id="cd05013">
    <property type="entry name" value="SIS_RpiR"/>
    <property type="match status" value="1"/>
</dbReference>
<feature type="domain" description="SIS" evidence="5">
    <location>
        <begin position="118"/>
        <end position="252"/>
    </location>
</feature>
<dbReference type="PROSITE" id="PS51464">
    <property type="entry name" value="SIS"/>
    <property type="match status" value="1"/>
</dbReference>
<dbReference type="GO" id="GO:1901135">
    <property type="term" value="P:carbohydrate derivative metabolic process"/>
    <property type="evidence" value="ECO:0007669"/>
    <property type="project" value="InterPro"/>
</dbReference>
<dbReference type="InterPro" id="IPR046348">
    <property type="entry name" value="SIS_dom_sf"/>
</dbReference>
<dbReference type="SUPFAM" id="SSF53697">
    <property type="entry name" value="SIS domain"/>
    <property type="match status" value="1"/>
</dbReference>
<dbReference type="PROSITE" id="PS51071">
    <property type="entry name" value="HTH_RPIR"/>
    <property type="match status" value="1"/>
</dbReference>
<dbReference type="GO" id="GO:0003677">
    <property type="term" value="F:DNA binding"/>
    <property type="evidence" value="ECO:0007669"/>
    <property type="project" value="UniProtKB-KW"/>
</dbReference>
<accession>A0A1H6ULF0</accession>
<dbReference type="PANTHER" id="PTHR30514">
    <property type="entry name" value="GLUCOKINASE"/>
    <property type="match status" value="1"/>
</dbReference>
<evidence type="ECO:0000313" key="7">
    <source>
        <dbReference type="Proteomes" id="UP000199200"/>
    </source>
</evidence>
<reference evidence="7" key="1">
    <citation type="submission" date="2016-10" db="EMBL/GenBank/DDBJ databases">
        <authorList>
            <person name="Varghese N."/>
            <person name="Submissions S."/>
        </authorList>
    </citation>
    <scope>NUCLEOTIDE SEQUENCE [LARGE SCALE GENOMIC DNA]</scope>
    <source>
        <strain evidence="7">CGMCC 1.6763</strain>
    </source>
</reference>
<keyword evidence="3" id="KW-0804">Transcription</keyword>
<name>A0A1H6ULF0_9BACL</name>
<dbReference type="Gene3D" id="1.10.10.10">
    <property type="entry name" value="Winged helix-like DNA-binding domain superfamily/Winged helix DNA-binding domain"/>
    <property type="match status" value="1"/>
</dbReference>
<dbReference type="InterPro" id="IPR001347">
    <property type="entry name" value="SIS_dom"/>
</dbReference>
<evidence type="ECO:0000313" key="6">
    <source>
        <dbReference type="EMBL" id="SEI88702.1"/>
    </source>
</evidence>
<organism evidence="6 7">
    <name type="scientific">Bhargavaea ginsengi</name>
    <dbReference type="NCBI Taxonomy" id="426757"/>
    <lineage>
        <taxon>Bacteria</taxon>
        <taxon>Bacillati</taxon>
        <taxon>Bacillota</taxon>
        <taxon>Bacilli</taxon>
        <taxon>Bacillales</taxon>
        <taxon>Caryophanaceae</taxon>
        <taxon>Bhargavaea</taxon>
    </lineage>
</organism>
<dbReference type="EMBL" id="FNZF01000001">
    <property type="protein sequence ID" value="SEI88702.1"/>
    <property type="molecule type" value="Genomic_DNA"/>
</dbReference>
<dbReference type="InterPro" id="IPR047640">
    <property type="entry name" value="RpiR-like"/>
</dbReference>
<sequence>MPYREKIRNSFDSLTPGLKKVGEVLLANPILFATRPAKQIAEVLGVSETMVVRFSKAIGFDGFGELQKDIQQTLLAGPVVADESAGDTENPFGRIMGSDVRNIQKAAAELDTDIGRKFVDILSESETVQVVGYYQSFPFAHWFAFLLNTLTGTAALYRPETDIGIIKKGSGHCVVIFSYYRYALGTIRLAEEARDNGNQVLVITDSSHSPVVRYADHALVLPGAERSVLEKGPVTFSVMNTLLLHVAKKLGKLDFINPANQYYVK</sequence>
<dbReference type="STRING" id="426757.SAMN04488127_0708"/>
<dbReference type="InterPro" id="IPR009057">
    <property type="entry name" value="Homeodomain-like_sf"/>
</dbReference>
<proteinExistence type="predicted"/>
<dbReference type="InterPro" id="IPR000281">
    <property type="entry name" value="HTH_RpiR"/>
</dbReference>
<protein>
    <submittedName>
        <fullName evidence="6">Transcriptional regulator, RpiR family</fullName>
    </submittedName>
</protein>
<dbReference type="Proteomes" id="UP000199200">
    <property type="component" value="Unassembled WGS sequence"/>
</dbReference>
<dbReference type="PANTHER" id="PTHR30514:SF18">
    <property type="entry name" value="RPIR-FAMILY TRANSCRIPTIONAL REGULATOR"/>
    <property type="match status" value="1"/>
</dbReference>
<dbReference type="OrthoDB" id="2930at2"/>
<dbReference type="Gene3D" id="3.40.50.10490">
    <property type="entry name" value="Glucose-6-phosphate isomerase like protein, domain 1"/>
    <property type="match status" value="1"/>
</dbReference>
<feature type="domain" description="HTH rpiR-type" evidence="4">
    <location>
        <begin position="1"/>
        <end position="77"/>
    </location>
</feature>
<dbReference type="InterPro" id="IPR036388">
    <property type="entry name" value="WH-like_DNA-bd_sf"/>
</dbReference>
<dbReference type="Pfam" id="PF01380">
    <property type="entry name" value="SIS"/>
    <property type="match status" value="1"/>
</dbReference>
<dbReference type="Pfam" id="PF01418">
    <property type="entry name" value="HTH_6"/>
    <property type="match status" value="1"/>
</dbReference>
<keyword evidence="2" id="KW-0238">DNA-binding</keyword>
<keyword evidence="1" id="KW-0805">Transcription regulation</keyword>
<dbReference type="GO" id="GO:0097367">
    <property type="term" value="F:carbohydrate derivative binding"/>
    <property type="evidence" value="ECO:0007669"/>
    <property type="project" value="InterPro"/>
</dbReference>
<evidence type="ECO:0000259" key="4">
    <source>
        <dbReference type="PROSITE" id="PS51071"/>
    </source>
</evidence>
<evidence type="ECO:0000256" key="2">
    <source>
        <dbReference type="ARBA" id="ARBA00023125"/>
    </source>
</evidence>
<dbReference type="RefSeq" id="WP_092049986.1">
    <property type="nucleotide sequence ID" value="NZ_FNZF01000001.1"/>
</dbReference>
<gene>
    <name evidence="6" type="ORF">SAMN04488127_0708</name>
</gene>
<dbReference type="InterPro" id="IPR035472">
    <property type="entry name" value="RpiR-like_SIS"/>
</dbReference>
<dbReference type="GO" id="GO:0003700">
    <property type="term" value="F:DNA-binding transcription factor activity"/>
    <property type="evidence" value="ECO:0007669"/>
    <property type="project" value="InterPro"/>
</dbReference>
<dbReference type="AlphaFoldDB" id="A0A1H6ULF0"/>
<dbReference type="SUPFAM" id="SSF46689">
    <property type="entry name" value="Homeodomain-like"/>
    <property type="match status" value="1"/>
</dbReference>